<dbReference type="Proteomes" id="UP000283063">
    <property type="component" value="Chromosome"/>
</dbReference>
<dbReference type="EMBL" id="CP033219">
    <property type="protein sequence ID" value="AZV76741.1"/>
    <property type="molecule type" value="Genomic_DNA"/>
</dbReference>
<keyword evidence="3" id="KW-0804">Transcription</keyword>
<evidence type="ECO:0000256" key="3">
    <source>
        <dbReference type="ARBA" id="ARBA00023163"/>
    </source>
</evidence>
<dbReference type="GO" id="GO:0003677">
    <property type="term" value="F:DNA binding"/>
    <property type="evidence" value="ECO:0007669"/>
    <property type="project" value="UniProtKB-KW"/>
</dbReference>
<dbReference type="CDD" id="cd07377">
    <property type="entry name" value="WHTH_GntR"/>
    <property type="match status" value="1"/>
</dbReference>
<evidence type="ECO:0000256" key="2">
    <source>
        <dbReference type="ARBA" id="ARBA00023125"/>
    </source>
</evidence>
<organism evidence="5 6">
    <name type="scientific">Parasedimentitalea marina</name>
    <dbReference type="NCBI Taxonomy" id="2483033"/>
    <lineage>
        <taxon>Bacteria</taxon>
        <taxon>Pseudomonadati</taxon>
        <taxon>Pseudomonadota</taxon>
        <taxon>Alphaproteobacteria</taxon>
        <taxon>Rhodobacterales</taxon>
        <taxon>Paracoccaceae</taxon>
        <taxon>Parasedimentitalea</taxon>
    </lineage>
</organism>
<sequence>MKNSVANAPKTHDEDLPLPVIRQATTPSVADQIFDALSQRILSLKLPPSTKISEAEVAKQMGVSRQPVREAFKRLAKLGFLYIRPQSSTTVSLISENAVLRARFIRTALEVKTSRTAADSLDADGLAALAALIEDQKAAIAEKDRDKFHALDDAFHREICVQSGVGYVWNLIHENKAHMDRVRMLTLNAASQKLALDDHIKIFTALTSNDADAVEQAMTEHLSRILVHIEAIKADTHTWFTEDTQ</sequence>
<dbReference type="InterPro" id="IPR011711">
    <property type="entry name" value="GntR_C"/>
</dbReference>
<dbReference type="GO" id="GO:0003700">
    <property type="term" value="F:DNA-binding transcription factor activity"/>
    <property type="evidence" value="ECO:0007669"/>
    <property type="project" value="InterPro"/>
</dbReference>
<evidence type="ECO:0000256" key="1">
    <source>
        <dbReference type="ARBA" id="ARBA00023015"/>
    </source>
</evidence>
<dbReference type="InterPro" id="IPR000524">
    <property type="entry name" value="Tscrpt_reg_HTH_GntR"/>
</dbReference>
<dbReference type="SMART" id="SM00345">
    <property type="entry name" value="HTH_GNTR"/>
    <property type="match status" value="1"/>
</dbReference>
<keyword evidence="6" id="KW-1185">Reference proteome</keyword>
<dbReference type="KEGG" id="sedi:EBB79_01745"/>
<evidence type="ECO:0000259" key="4">
    <source>
        <dbReference type="PROSITE" id="PS50949"/>
    </source>
</evidence>
<dbReference type="SUPFAM" id="SSF46785">
    <property type="entry name" value="Winged helix' DNA-binding domain"/>
    <property type="match status" value="1"/>
</dbReference>
<evidence type="ECO:0000313" key="6">
    <source>
        <dbReference type="Proteomes" id="UP000283063"/>
    </source>
</evidence>
<dbReference type="Gene3D" id="1.20.120.530">
    <property type="entry name" value="GntR ligand-binding domain-like"/>
    <property type="match status" value="1"/>
</dbReference>
<dbReference type="PANTHER" id="PTHR43537:SF6">
    <property type="entry name" value="HTH-TYPE TRANSCRIPTIONAL REPRESSOR RSPR"/>
    <property type="match status" value="1"/>
</dbReference>
<dbReference type="PANTHER" id="PTHR43537">
    <property type="entry name" value="TRANSCRIPTIONAL REGULATOR, GNTR FAMILY"/>
    <property type="match status" value="1"/>
</dbReference>
<reference evidence="5 6" key="1">
    <citation type="submission" date="2018-10" db="EMBL/GenBank/DDBJ databases">
        <title>Parasedimentitalea marina sp. nov., a psychrophilic bacterium isolated from deep seawater of the New Britain Trench.</title>
        <authorList>
            <person name="Cao J."/>
        </authorList>
    </citation>
    <scope>NUCLEOTIDE SEQUENCE [LARGE SCALE GENOMIC DNA]</scope>
    <source>
        <strain evidence="5 6">W43</strain>
    </source>
</reference>
<dbReference type="Pfam" id="PF07729">
    <property type="entry name" value="FCD"/>
    <property type="match status" value="1"/>
</dbReference>
<dbReference type="SMART" id="SM00895">
    <property type="entry name" value="FCD"/>
    <property type="match status" value="1"/>
</dbReference>
<protein>
    <submittedName>
        <fullName evidence="5">GntR family transcriptional regulator</fullName>
    </submittedName>
</protein>
<keyword evidence="2" id="KW-0238">DNA-binding</keyword>
<proteinExistence type="predicted"/>
<dbReference type="InterPro" id="IPR036388">
    <property type="entry name" value="WH-like_DNA-bd_sf"/>
</dbReference>
<dbReference type="InterPro" id="IPR036390">
    <property type="entry name" value="WH_DNA-bd_sf"/>
</dbReference>
<dbReference type="RefSeq" id="WP_127747180.1">
    <property type="nucleotide sequence ID" value="NZ_CP033219.1"/>
</dbReference>
<keyword evidence="1" id="KW-0805">Transcription regulation</keyword>
<dbReference type="OrthoDB" id="9788098at2"/>
<dbReference type="InterPro" id="IPR008920">
    <property type="entry name" value="TF_FadR/GntR_C"/>
</dbReference>
<dbReference type="SUPFAM" id="SSF48008">
    <property type="entry name" value="GntR ligand-binding domain-like"/>
    <property type="match status" value="1"/>
</dbReference>
<dbReference type="PROSITE" id="PS50949">
    <property type="entry name" value="HTH_GNTR"/>
    <property type="match status" value="1"/>
</dbReference>
<accession>A0A3T0MYA8</accession>
<evidence type="ECO:0000313" key="5">
    <source>
        <dbReference type="EMBL" id="AZV76741.1"/>
    </source>
</evidence>
<feature type="domain" description="HTH gntR-type" evidence="4">
    <location>
        <begin position="27"/>
        <end position="94"/>
    </location>
</feature>
<dbReference type="Gene3D" id="1.10.10.10">
    <property type="entry name" value="Winged helix-like DNA-binding domain superfamily/Winged helix DNA-binding domain"/>
    <property type="match status" value="1"/>
</dbReference>
<dbReference type="PRINTS" id="PR00035">
    <property type="entry name" value="HTHGNTR"/>
</dbReference>
<gene>
    <name evidence="5" type="ORF">EBB79_01745</name>
</gene>
<dbReference type="AlphaFoldDB" id="A0A3T0MYA8"/>
<dbReference type="Pfam" id="PF00392">
    <property type="entry name" value="GntR"/>
    <property type="match status" value="1"/>
</dbReference>
<name>A0A3T0MYA8_9RHOB</name>